<sequence>MMNPLEHVRATVCTSVCSFQVHIDRLAQPNKKSRKKN</sequence>
<name>A0A226X7L2_CABSO</name>
<evidence type="ECO:0000313" key="2">
    <source>
        <dbReference type="Proteomes" id="UP000214720"/>
    </source>
</evidence>
<evidence type="ECO:0000313" key="1">
    <source>
        <dbReference type="EMBL" id="OXC79485.1"/>
    </source>
</evidence>
<protein>
    <submittedName>
        <fullName evidence="1">Uncharacterized protein</fullName>
    </submittedName>
</protein>
<proteinExistence type="predicted"/>
<accession>A0A226X7L2</accession>
<dbReference type="EMBL" id="MTHB01000037">
    <property type="protein sequence ID" value="OXC79485.1"/>
    <property type="molecule type" value="Genomic_DNA"/>
</dbReference>
<comment type="caution">
    <text evidence="1">The sequence shown here is derived from an EMBL/GenBank/DDBJ whole genome shotgun (WGS) entry which is preliminary data.</text>
</comment>
<dbReference type="Proteomes" id="UP000214720">
    <property type="component" value="Unassembled WGS sequence"/>
</dbReference>
<organism evidence="1 2">
    <name type="scientific">Caballeronia sordidicola</name>
    <name type="common">Burkholderia sordidicola</name>
    <dbReference type="NCBI Taxonomy" id="196367"/>
    <lineage>
        <taxon>Bacteria</taxon>
        <taxon>Pseudomonadati</taxon>
        <taxon>Pseudomonadota</taxon>
        <taxon>Betaproteobacteria</taxon>
        <taxon>Burkholderiales</taxon>
        <taxon>Burkholderiaceae</taxon>
        <taxon>Caballeronia</taxon>
    </lineage>
</organism>
<dbReference type="AlphaFoldDB" id="A0A226X7L2"/>
<reference evidence="2" key="1">
    <citation type="submission" date="2017-01" db="EMBL/GenBank/DDBJ databases">
        <title>Genome Analysis of Deinococcus marmoris KOPRI26562.</title>
        <authorList>
            <person name="Kim J.H."/>
            <person name="Oh H.-M."/>
        </authorList>
    </citation>
    <scope>NUCLEOTIDE SEQUENCE [LARGE SCALE GENOMIC DNA]</scope>
    <source>
        <strain evidence="2">PAMC 26633</strain>
    </source>
</reference>
<gene>
    <name evidence="1" type="ORF">BSU04_06620</name>
</gene>